<dbReference type="EMBL" id="HBIZ01028686">
    <property type="protein sequence ID" value="CAE0765630.1"/>
    <property type="molecule type" value="Transcribed_RNA"/>
</dbReference>
<feature type="region of interest" description="Disordered" evidence="1">
    <location>
        <begin position="429"/>
        <end position="461"/>
    </location>
</feature>
<feature type="region of interest" description="Disordered" evidence="1">
    <location>
        <begin position="221"/>
        <end position="269"/>
    </location>
</feature>
<dbReference type="AlphaFoldDB" id="A0A7S4BGY0"/>
<name>A0A7S4BGY0_CHRCT</name>
<feature type="compositionally biased region" description="Acidic residues" evidence="1">
    <location>
        <begin position="230"/>
        <end position="260"/>
    </location>
</feature>
<protein>
    <submittedName>
        <fullName evidence="2">Uncharacterized protein</fullName>
    </submittedName>
</protein>
<gene>
    <name evidence="2" type="ORF">PCAR00345_LOCUS18242</name>
</gene>
<accession>A0A7S4BGY0</accession>
<feature type="compositionally biased region" description="Basic and acidic residues" evidence="1">
    <location>
        <begin position="439"/>
        <end position="459"/>
    </location>
</feature>
<evidence type="ECO:0000256" key="1">
    <source>
        <dbReference type="SAM" id="MobiDB-lite"/>
    </source>
</evidence>
<organism evidence="2">
    <name type="scientific">Chrysotila carterae</name>
    <name type="common">Marine alga</name>
    <name type="synonym">Syracosphaera carterae</name>
    <dbReference type="NCBI Taxonomy" id="13221"/>
    <lineage>
        <taxon>Eukaryota</taxon>
        <taxon>Haptista</taxon>
        <taxon>Haptophyta</taxon>
        <taxon>Prymnesiophyceae</taxon>
        <taxon>Isochrysidales</taxon>
        <taxon>Isochrysidaceae</taxon>
        <taxon>Chrysotila</taxon>
    </lineage>
</organism>
<evidence type="ECO:0000313" key="2">
    <source>
        <dbReference type="EMBL" id="CAE0765630.1"/>
    </source>
</evidence>
<sequence>MLLSAALSLAPHARTIWAGCTGATRAVDRVRQYRRAPETMRYTMHLAEALLGPMQVAEALAARHEASMIVAPAVALCQATLAQCQVLVSEPPDDSSEAWSEWLASTAEGVTKLRQLQEMQEQLCRAMAALQLALTAVNASTLPARFAASPFRYLPEAFDAAQRALLELEMSRAKGVLLCAGELWRRGVNTSAKGNARSVDTMKKLWPTEVWLVEGQSVAEVEQSSKSENVEQDGDSVSEGGDDGDDDDDDGDENDAGGEDDGARVGVDPSSAASALQQKLFVRFTRIRSPHDGDDDGDGSAVAVQLDDSVCVRRLLSEELAADLHQRHGRAFVEVVGTGALCYELRPSARRAAQTGQPTSHVLVFRFVRDGLSAEACEALLFMALCTLHVSDESVTTRRPLASIFAEDEPRALCRFMKAMQANVGTLLDAPGNSTAAGRKGERGLGGEGRDSTVERDSSLAEGLSTPMRSLNISQALTSPSSQLRANC</sequence>
<proteinExistence type="predicted"/>
<reference evidence="2" key="1">
    <citation type="submission" date="2021-01" db="EMBL/GenBank/DDBJ databases">
        <authorList>
            <person name="Corre E."/>
            <person name="Pelletier E."/>
            <person name="Niang G."/>
            <person name="Scheremetjew M."/>
            <person name="Finn R."/>
            <person name="Kale V."/>
            <person name="Holt S."/>
            <person name="Cochrane G."/>
            <person name="Meng A."/>
            <person name="Brown T."/>
            <person name="Cohen L."/>
        </authorList>
    </citation>
    <scope>NUCLEOTIDE SEQUENCE</scope>
    <source>
        <strain evidence="2">CCMP645</strain>
    </source>
</reference>